<evidence type="ECO:0000313" key="1">
    <source>
        <dbReference type="EMBL" id="KAF1946723.1"/>
    </source>
</evidence>
<reference evidence="1" key="1">
    <citation type="journal article" date="2020" name="Stud. Mycol.">
        <title>101 Dothideomycetes genomes: a test case for predicting lifestyles and emergence of pathogens.</title>
        <authorList>
            <person name="Haridas S."/>
            <person name="Albert R."/>
            <person name="Binder M."/>
            <person name="Bloem J."/>
            <person name="Labutti K."/>
            <person name="Salamov A."/>
            <person name="Andreopoulos B."/>
            <person name="Baker S."/>
            <person name="Barry K."/>
            <person name="Bills G."/>
            <person name="Bluhm B."/>
            <person name="Cannon C."/>
            <person name="Castanera R."/>
            <person name="Culley D."/>
            <person name="Daum C."/>
            <person name="Ezra D."/>
            <person name="Gonzalez J."/>
            <person name="Henrissat B."/>
            <person name="Kuo A."/>
            <person name="Liang C."/>
            <person name="Lipzen A."/>
            <person name="Lutzoni F."/>
            <person name="Magnuson J."/>
            <person name="Mondo S."/>
            <person name="Nolan M."/>
            <person name="Ohm R."/>
            <person name="Pangilinan J."/>
            <person name="Park H.-J."/>
            <person name="Ramirez L."/>
            <person name="Alfaro M."/>
            <person name="Sun H."/>
            <person name="Tritt A."/>
            <person name="Yoshinaga Y."/>
            <person name="Zwiers L.-H."/>
            <person name="Turgeon B."/>
            <person name="Goodwin S."/>
            <person name="Spatafora J."/>
            <person name="Crous P."/>
            <person name="Grigoriev I."/>
        </authorList>
    </citation>
    <scope>NUCLEOTIDE SEQUENCE</scope>
    <source>
        <strain evidence="1">CBS 161.51</strain>
    </source>
</reference>
<keyword evidence="2" id="KW-1185">Reference proteome</keyword>
<dbReference type="EMBL" id="ML976002">
    <property type="protein sequence ID" value="KAF1946723.1"/>
    <property type="molecule type" value="Genomic_DNA"/>
</dbReference>
<organism evidence="1 2">
    <name type="scientific">Clathrospora elynae</name>
    <dbReference type="NCBI Taxonomy" id="706981"/>
    <lineage>
        <taxon>Eukaryota</taxon>
        <taxon>Fungi</taxon>
        <taxon>Dikarya</taxon>
        <taxon>Ascomycota</taxon>
        <taxon>Pezizomycotina</taxon>
        <taxon>Dothideomycetes</taxon>
        <taxon>Pleosporomycetidae</taxon>
        <taxon>Pleosporales</taxon>
        <taxon>Diademaceae</taxon>
        <taxon>Clathrospora</taxon>
    </lineage>
</organism>
<evidence type="ECO:0000313" key="2">
    <source>
        <dbReference type="Proteomes" id="UP000800038"/>
    </source>
</evidence>
<dbReference type="Proteomes" id="UP000800038">
    <property type="component" value="Unassembled WGS sequence"/>
</dbReference>
<gene>
    <name evidence="1" type="ORF">EJ02DRAFT_366933</name>
</gene>
<protein>
    <submittedName>
        <fullName evidence="1">Uncharacterized protein</fullName>
    </submittedName>
</protein>
<sequence>MESDVDTKTQPIEQFMHEPLNLNTASIRLVEVLQSDDHGIIQCRVRHATIEDQYSVYLTCGVRPTIPVRL</sequence>
<accession>A0A6A5T2B3</accession>
<dbReference type="OrthoDB" id="194358at2759"/>
<dbReference type="AlphaFoldDB" id="A0A6A5T2B3"/>
<name>A0A6A5T2B3_9PLEO</name>
<proteinExistence type="predicted"/>